<comment type="similarity">
    <text evidence="1">Belongs to the short-chain dehydrogenases/reductases (SDR) family.</text>
</comment>
<comment type="caution">
    <text evidence="4">The sequence shown here is derived from an EMBL/GenBank/DDBJ whole genome shotgun (WGS) entry which is preliminary data.</text>
</comment>
<evidence type="ECO:0000256" key="1">
    <source>
        <dbReference type="ARBA" id="ARBA00006484"/>
    </source>
</evidence>
<name>W9CIW7_SCLBF</name>
<evidence type="ECO:0000313" key="4">
    <source>
        <dbReference type="EMBL" id="ESZ96707.1"/>
    </source>
</evidence>
<proteinExistence type="inferred from homology"/>
<dbReference type="PRINTS" id="PR00081">
    <property type="entry name" value="GDHRDH"/>
</dbReference>
<protein>
    <recommendedName>
        <fullName evidence="6">Aflatoxin biosynthesis ketoreductase nor-1</fullName>
    </recommendedName>
</protein>
<evidence type="ECO:0000256" key="3">
    <source>
        <dbReference type="ARBA" id="ARBA00023002"/>
    </source>
</evidence>
<dbReference type="Proteomes" id="UP000019487">
    <property type="component" value="Unassembled WGS sequence"/>
</dbReference>
<dbReference type="GO" id="GO:0016491">
    <property type="term" value="F:oxidoreductase activity"/>
    <property type="evidence" value="ECO:0007669"/>
    <property type="project" value="UniProtKB-KW"/>
</dbReference>
<reference evidence="4 5" key="1">
    <citation type="journal article" date="2014" name="Genome Announc.">
        <title>Draft genome sequence of Sclerotinia borealis, a psychrophilic plant pathogenic fungus.</title>
        <authorList>
            <person name="Mardanov A.V."/>
            <person name="Beletsky A.V."/>
            <person name="Kadnikov V.V."/>
            <person name="Ignatov A.N."/>
            <person name="Ravin N.V."/>
        </authorList>
    </citation>
    <scope>NUCLEOTIDE SEQUENCE [LARGE SCALE GENOMIC DNA]</scope>
    <source>
        <strain evidence="5">F-4157</strain>
    </source>
</reference>
<dbReference type="PANTHER" id="PTHR43544">
    <property type="entry name" value="SHORT-CHAIN DEHYDROGENASE/REDUCTASE"/>
    <property type="match status" value="1"/>
</dbReference>
<dbReference type="InterPro" id="IPR002347">
    <property type="entry name" value="SDR_fam"/>
</dbReference>
<evidence type="ECO:0008006" key="6">
    <source>
        <dbReference type="Google" id="ProtNLM"/>
    </source>
</evidence>
<accession>W9CIW7</accession>
<dbReference type="OrthoDB" id="9876299at2759"/>
<evidence type="ECO:0000313" key="5">
    <source>
        <dbReference type="Proteomes" id="UP000019487"/>
    </source>
</evidence>
<keyword evidence="3" id="KW-0560">Oxidoreductase</keyword>
<dbReference type="SUPFAM" id="SSF51735">
    <property type="entry name" value="NAD(P)-binding Rossmann-fold domains"/>
    <property type="match status" value="1"/>
</dbReference>
<dbReference type="Gene3D" id="3.40.50.720">
    <property type="entry name" value="NAD(P)-binding Rossmann-like Domain"/>
    <property type="match status" value="1"/>
</dbReference>
<dbReference type="InterPro" id="IPR051468">
    <property type="entry name" value="Fungal_SecMetab_SDRs"/>
</dbReference>
<organism evidence="4 5">
    <name type="scientific">Sclerotinia borealis (strain F-4128)</name>
    <dbReference type="NCBI Taxonomy" id="1432307"/>
    <lineage>
        <taxon>Eukaryota</taxon>
        <taxon>Fungi</taxon>
        <taxon>Dikarya</taxon>
        <taxon>Ascomycota</taxon>
        <taxon>Pezizomycotina</taxon>
        <taxon>Leotiomycetes</taxon>
        <taxon>Helotiales</taxon>
        <taxon>Sclerotiniaceae</taxon>
        <taxon>Sclerotinia</taxon>
    </lineage>
</organism>
<dbReference type="AlphaFoldDB" id="W9CIW7"/>
<dbReference type="InterPro" id="IPR020904">
    <property type="entry name" value="Sc_DH/Rdtase_CS"/>
</dbReference>
<dbReference type="EMBL" id="AYSA01000127">
    <property type="protein sequence ID" value="ESZ96707.1"/>
    <property type="molecule type" value="Genomic_DNA"/>
</dbReference>
<dbReference type="CDD" id="cd05325">
    <property type="entry name" value="carb_red_sniffer_like_SDR_c"/>
    <property type="match status" value="1"/>
</dbReference>
<dbReference type="GO" id="GO:0005737">
    <property type="term" value="C:cytoplasm"/>
    <property type="evidence" value="ECO:0007669"/>
    <property type="project" value="TreeGrafter"/>
</dbReference>
<sequence length="249" mass="26597">MSETIYLITGANRGIGKGLLETLAARPNTTVIAAVRDVSSALTTFKSVPLATNSKIITIKIDSTSETDPATAVSELATTHHITKLDVLISNAGLLESDAIVPVLESSPDAVRRHFEVNTIAPFLLFKAFHPLLLESSHPRFFTLTSILGSIGSMENYNAPFFSYGVSKSAANFLVRKIACEVPEIITVAFNPGWVKTDMGNDAARVVGMVEAPVEFGDSIRDLLKLFDGATKGQSGTFLEAATGAVIPW</sequence>
<dbReference type="PANTHER" id="PTHR43544:SF7">
    <property type="entry name" value="NADB-LER2"/>
    <property type="match status" value="1"/>
</dbReference>
<gene>
    <name evidence="4" type="ORF">SBOR_2905</name>
</gene>
<dbReference type="PROSITE" id="PS00061">
    <property type="entry name" value="ADH_SHORT"/>
    <property type="match status" value="1"/>
</dbReference>
<dbReference type="Pfam" id="PF00106">
    <property type="entry name" value="adh_short"/>
    <property type="match status" value="1"/>
</dbReference>
<evidence type="ECO:0000256" key="2">
    <source>
        <dbReference type="ARBA" id="ARBA00022857"/>
    </source>
</evidence>
<dbReference type="HOGENOM" id="CLU_010194_9_1_1"/>
<keyword evidence="2" id="KW-0521">NADP</keyword>
<dbReference type="InterPro" id="IPR036291">
    <property type="entry name" value="NAD(P)-bd_dom_sf"/>
</dbReference>
<keyword evidence="5" id="KW-1185">Reference proteome</keyword>